<evidence type="ECO:0000313" key="2">
    <source>
        <dbReference type="EMBL" id="KAL5104915.1"/>
    </source>
</evidence>
<feature type="region of interest" description="Disordered" evidence="1">
    <location>
        <begin position="23"/>
        <end position="102"/>
    </location>
</feature>
<comment type="caution">
    <text evidence="2">The sequence shown here is derived from an EMBL/GenBank/DDBJ whole genome shotgun (WGS) entry which is preliminary data.</text>
</comment>
<sequence length="102" mass="10925">MLNHLKKVRSKFKLLTLERILNANASKGAVRKPTNDASGKRVSGNFGNDRGGRGRGGRGGPRGGQTGRIRVGSGLGHRQSFRGSRGFGGPKRGQRQNNAFLN</sequence>
<evidence type="ECO:0000256" key="1">
    <source>
        <dbReference type="SAM" id="MobiDB-lite"/>
    </source>
</evidence>
<reference evidence="2 3" key="1">
    <citation type="journal article" date="2022" name="Front. Cell. Infect. Microbiol.">
        <title>The Genomes of Two Strains of Taenia crassiceps the Animal Model for the Study of Human Cysticercosis.</title>
        <authorList>
            <person name="Bobes R.J."/>
            <person name="Estrada K."/>
            <person name="Rios-Valencia D.G."/>
            <person name="Calderon-Gallegos A."/>
            <person name="de la Torre P."/>
            <person name="Carrero J.C."/>
            <person name="Sanchez-Flores A."/>
            <person name="Laclette J.P."/>
        </authorList>
    </citation>
    <scope>NUCLEOTIDE SEQUENCE [LARGE SCALE GENOMIC DNA]</scope>
    <source>
        <strain evidence="2">WFUcys</strain>
    </source>
</reference>
<dbReference type="EMBL" id="JAKROA010000010">
    <property type="protein sequence ID" value="KAL5104915.1"/>
    <property type="molecule type" value="Genomic_DNA"/>
</dbReference>
<gene>
    <name evidence="2" type="ORF">TcWFU_004340</name>
</gene>
<keyword evidence="3" id="KW-1185">Reference proteome</keyword>
<dbReference type="Proteomes" id="UP001651158">
    <property type="component" value="Unassembled WGS sequence"/>
</dbReference>
<feature type="compositionally biased region" description="Gly residues" evidence="1">
    <location>
        <begin position="57"/>
        <end position="66"/>
    </location>
</feature>
<protein>
    <submittedName>
        <fullName evidence="2">Uncharacterized protein</fullName>
    </submittedName>
</protein>
<organism evidence="2 3">
    <name type="scientific">Taenia crassiceps</name>
    <dbReference type="NCBI Taxonomy" id="6207"/>
    <lineage>
        <taxon>Eukaryota</taxon>
        <taxon>Metazoa</taxon>
        <taxon>Spiralia</taxon>
        <taxon>Lophotrochozoa</taxon>
        <taxon>Platyhelminthes</taxon>
        <taxon>Cestoda</taxon>
        <taxon>Eucestoda</taxon>
        <taxon>Cyclophyllidea</taxon>
        <taxon>Taeniidae</taxon>
        <taxon>Taenia</taxon>
    </lineage>
</organism>
<evidence type="ECO:0000313" key="3">
    <source>
        <dbReference type="Proteomes" id="UP001651158"/>
    </source>
</evidence>
<accession>A0ABR4Q5L7</accession>
<proteinExistence type="predicted"/>
<name>A0ABR4Q5L7_9CEST</name>